<evidence type="ECO:0000256" key="4">
    <source>
        <dbReference type="ARBA" id="ARBA00040357"/>
    </source>
</evidence>
<dbReference type="Gene3D" id="3.40.50.1240">
    <property type="entry name" value="Phosphoglycerate mutase-like"/>
    <property type="match status" value="1"/>
</dbReference>
<dbReference type="GO" id="GO:0016791">
    <property type="term" value="F:phosphatase activity"/>
    <property type="evidence" value="ECO:0007669"/>
    <property type="project" value="TreeGrafter"/>
</dbReference>
<feature type="signal peptide" evidence="7">
    <location>
        <begin position="1"/>
        <end position="28"/>
    </location>
</feature>
<feature type="transmembrane region" description="Helical" evidence="6">
    <location>
        <begin position="437"/>
        <end position="457"/>
    </location>
</feature>
<organism evidence="8 9">
    <name type="scientific">Schistosoma margrebowiei</name>
    <dbReference type="NCBI Taxonomy" id="48269"/>
    <lineage>
        <taxon>Eukaryota</taxon>
        <taxon>Metazoa</taxon>
        <taxon>Spiralia</taxon>
        <taxon>Lophotrochozoa</taxon>
        <taxon>Platyhelminthes</taxon>
        <taxon>Trematoda</taxon>
        <taxon>Digenea</taxon>
        <taxon>Strigeidida</taxon>
        <taxon>Schistosomatoidea</taxon>
        <taxon>Schistosomatidae</taxon>
        <taxon>Schistosoma</taxon>
    </lineage>
</organism>
<protein>
    <recommendedName>
        <fullName evidence="4">2-phosphoxylose phosphatase 1</fullName>
    </recommendedName>
    <alternativeName>
        <fullName evidence="5">Acid phosphatase-like protein 2</fullName>
    </alternativeName>
</protein>
<evidence type="ECO:0000256" key="7">
    <source>
        <dbReference type="SAM" id="SignalP"/>
    </source>
</evidence>
<proteinExistence type="inferred from homology"/>
<dbReference type="Pfam" id="PF00328">
    <property type="entry name" value="His_Phos_2"/>
    <property type="match status" value="1"/>
</dbReference>
<dbReference type="CDD" id="cd07061">
    <property type="entry name" value="HP_HAP_like"/>
    <property type="match status" value="1"/>
</dbReference>
<comment type="similarity">
    <text evidence="1">Belongs to the histidine acid phosphatase family.</text>
</comment>
<name>A0AA85A8I3_9TREM</name>
<dbReference type="AlphaFoldDB" id="A0AA85A8I3"/>
<keyword evidence="6" id="KW-1133">Transmembrane helix</keyword>
<keyword evidence="6" id="KW-0472">Membrane</keyword>
<evidence type="ECO:0000256" key="6">
    <source>
        <dbReference type="SAM" id="Phobius"/>
    </source>
</evidence>
<comment type="catalytic activity">
    <reaction evidence="3">
        <text>3-O-[beta-D-GlcA-(1-&gt;3)-beta-D-Gal-(1-&gt;3)-beta-D-Gal-(1-&gt;4)-beta-D-2-O-P-Xyl]-L-seryl-[protein] + H2O = 3-O-(beta-D-GlcA-(1-&gt;3)-beta-D-Gal-(1-&gt;3)-beta-D-Gal-(1-&gt;4)-beta-D-Xyl)-L-seryl-[protein] + phosphate</text>
        <dbReference type="Rhea" id="RHEA:56512"/>
        <dbReference type="Rhea" id="RHEA-COMP:12573"/>
        <dbReference type="Rhea" id="RHEA-COMP:14559"/>
        <dbReference type="ChEBI" id="CHEBI:15377"/>
        <dbReference type="ChEBI" id="CHEBI:43474"/>
        <dbReference type="ChEBI" id="CHEBI:132093"/>
        <dbReference type="ChEBI" id="CHEBI:140495"/>
    </reaction>
</comment>
<reference evidence="9" key="1">
    <citation type="submission" date="2023-11" db="UniProtKB">
        <authorList>
            <consortium name="WormBaseParasite"/>
        </authorList>
    </citation>
    <scope>IDENTIFICATION</scope>
</reference>
<dbReference type="InterPro" id="IPR000560">
    <property type="entry name" value="His_Pase_clade-2"/>
</dbReference>
<evidence type="ECO:0000256" key="1">
    <source>
        <dbReference type="ARBA" id="ARBA00005375"/>
    </source>
</evidence>
<keyword evidence="2" id="KW-0378">Hydrolase</keyword>
<evidence type="ECO:0000256" key="3">
    <source>
        <dbReference type="ARBA" id="ARBA00036311"/>
    </source>
</evidence>
<evidence type="ECO:0000256" key="5">
    <source>
        <dbReference type="ARBA" id="ARBA00041499"/>
    </source>
</evidence>
<dbReference type="InterPro" id="IPR050645">
    <property type="entry name" value="Histidine_acid_phosphatase"/>
</dbReference>
<sequence>MRNTNKLKSYLVLLQYIILNTSFYLCEGVNGEDLLKGKVLRHVHLIYSHGDSSPAYRIPQIYPNFEGVWPEGTDKLTNIGIQQQFILGRWMRMNYLTFVPQKYNSSTYHLRSTDADKTLMSAMASSAGFYWQSSSPFDGSKLHWSSVPVHEVSKISDILFGLYDCPRLRILQKMQTYMIHSTRFENQHKNLFQILRNNTGLSINRLTIEQIANFLKSIKNYNVTLPSWCTKELLNELFEVADYYWMEKYVKSSSEIIRLEIGLFLHHIIQHIYSIIQGKSIYISNNITLSNKHLMVYSITNHHFAYLLNAFGILNNNNNNNKPIEYASVISLELYGPSILSKNNNNNQYILKILYKNGWIDDIGHYVILPICKKFNYFYDCPLNLIIKQLNTFTINPQFYINECSLILDQLINNNNNNNNNNLYEFLPFNLSMRINFVIFILNFILVIILWSFVIYFKKLEKTKKENNKTKILEQLINK</sequence>
<dbReference type="WBParaSite" id="SMRG1_69480.1">
    <property type="protein sequence ID" value="SMRG1_69480.1"/>
    <property type="gene ID" value="SMRG1_69480"/>
</dbReference>
<dbReference type="Proteomes" id="UP000050790">
    <property type="component" value="Unassembled WGS sequence"/>
</dbReference>
<feature type="chain" id="PRO_5041717508" description="2-phosphoxylose phosphatase 1" evidence="7">
    <location>
        <begin position="29"/>
        <end position="479"/>
    </location>
</feature>
<dbReference type="InterPro" id="IPR029033">
    <property type="entry name" value="His_PPase_superfam"/>
</dbReference>
<dbReference type="PANTHER" id="PTHR11567:SF110">
    <property type="entry name" value="2-PHOSPHOXYLOSE PHOSPHATASE 1"/>
    <property type="match status" value="1"/>
</dbReference>
<evidence type="ECO:0000256" key="2">
    <source>
        <dbReference type="ARBA" id="ARBA00022801"/>
    </source>
</evidence>
<dbReference type="PANTHER" id="PTHR11567">
    <property type="entry name" value="ACID PHOSPHATASE-RELATED"/>
    <property type="match status" value="1"/>
</dbReference>
<evidence type="ECO:0000313" key="9">
    <source>
        <dbReference type="WBParaSite" id="SMRG1_69480.1"/>
    </source>
</evidence>
<evidence type="ECO:0000313" key="8">
    <source>
        <dbReference type="Proteomes" id="UP000050790"/>
    </source>
</evidence>
<keyword evidence="6" id="KW-0812">Transmembrane</keyword>
<dbReference type="SUPFAM" id="SSF53254">
    <property type="entry name" value="Phosphoglycerate mutase-like"/>
    <property type="match status" value="1"/>
</dbReference>
<accession>A0AA85A8I3</accession>
<keyword evidence="7" id="KW-0732">Signal</keyword>